<reference evidence="3 4" key="1">
    <citation type="submission" date="2020-08" db="EMBL/GenBank/DDBJ databases">
        <title>A Genomic Blueprint of the Chicken Gut Microbiome.</title>
        <authorList>
            <person name="Gilroy R."/>
            <person name="Ravi A."/>
            <person name="Getino M."/>
            <person name="Pursley I."/>
            <person name="Horton D.L."/>
            <person name="Alikhan N.-F."/>
            <person name="Baker D."/>
            <person name="Gharbi K."/>
            <person name="Hall N."/>
            <person name="Watson M."/>
            <person name="Adriaenssens E.M."/>
            <person name="Foster-Nyarko E."/>
            <person name="Jarju S."/>
            <person name="Secka A."/>
            <person name="Antonio M."/>
            <person name="Oren A."/>
            <person name="Chaudhuri R."/>
            <person name="La Ragione R.M."/>
            <person name="Hildebrand F."/>
            <person name="Pallen M.J."/>
        </authorList>
    </citation>
    <scope>NUCLEOTIDE SEQUENCE [LARGE SCALE GENOMIC DNA]</scope>
    <source>
        <strain evidence="3 4">Sa1BUA8</strain>
    </source>
</reference>
<keyword evidence="4" id="KW-1185">Reference proteome</keyword>
<feature type="chain" id="PRO_5038888458" evidence="2">
    <location>
        <begin position="34"/>
        <end position="176"/>
    </location>
</feature>
<feature type="compositionally biased region" description="Basic and acidic residues" evidence="1">
    <location>
        <begin position="115"/>
        <end position="134"/>
    </location>
</feature>
<feature type="compositionally biased region" description="Basic and acidic residues" evidence="1">
    <location>
        <begin position="158"/>
        <end position="169"/>
    </location>
</feature>
<feature type="signal peptide" evidence="2">
    <location>
        <begin position="1"/>
        <end position="33"/>
    </location>
</feature>
<dbReference type="SUPFAM" id="SSF58113">
    <property type="entry name" value="Apolipoprotein A-I"/>
    <property type="match status" value="1"/>
</dbReference>
<feature type="compositionally biased region" description="Low complexity" evidence="1">
    <location>
        <begin position="135"/>
        <end position="145"/>
    </location>
</feature>
<protein>
    <submittedName>
        <fullName evidence="3">Uncharacterized protein</fullName>
    </submittedName>
</protein>
<dbReference type="Proteomes" id="UP000822993">
    <property type="component" value="Unassembled WGS sequence"/>
</dbReference>
<comment type="caution">
    <text evidence="3">The sequence shown here is derived from an EMBL/GenBank/DDBJ whole genome shotgun (WGS) entry which is preliminary data.</text>
</comment>
<gene>
    <name evidence="3" type="ORF">H9623_09590</name>
</gene>
<dbReference type="RefSeq" id="WP_193719833.1">
    <property type="nucleotide sequence ID" value="NZ_JACSPN010000010.1"/>
</dbReference>
<accession>A0A9D5YZI4</accession>
<proteinExistence type="predicted"/>
<dbReference type="AlphaFoldDB" id="A0A9D5YZI4"/>
<evidence type="ECO:0000256" key="1">
    <source>
        <dbReference type="SAM" id="MobiDB-lite"/>
    </source>
</evidence>
<feature type="compositionally biased region" description="Low complexity" evidence="1">
    <location>
        <begin position="104"/>
        <end position="114"/>
    </location>
</feature>
<evidence type="ECO:0000256" key="2">
    <source>
        <dbReference type="SAM" id="SignalP"/>
    </source>
</evidence>
<organism evidence="3 4">
    <name type="scientific">Oerskovia douganii</name>
    <dbReference type="NCBI Taxonomy" id="2762210"/>
    <lineage>
        <taxon>Bacteria</taxon>
        <taxon>Bacillati</taxon>
        <taxon>Actinomycetota</taxon>
        <taxon>Actinomycetes</taxon>
        <taxon>Micrococcales</taxon>
        <taxon>Cellulomonadaceae</taxon>
        <taxon>Oerskovia</taxon>
    </lineage>
</organism>
<name>A0A9D5YZI4_9CELL</name>
<evidence type="ECO:0000313" key="3">
    <source>
        <dbReference type="EMBL" id="MBE7700556.1"/>
    </source>
</evidence>
<dbReference type="EMBL" id="JACSPN010000010">
    <property type="protein sequence ID" value="MBE7700556.1"/>
    <property type="molecule type" value="Genomic_DNA"/>
</dbReference>
<keyword evidence="2" id="KW-0732">Signal</keyword>
<evidence type="ECO:0000313" key="4">
    <source>
        <dbReference type="Proteomes" id="UP000822993"/>
    </source>
</evidence>
<sequence length="176" mass="18317">MDTHATQIAARGRRTRRSAAVGLALVLSASVLGACSDDGSITIPEMTISTDQLDQLLDDAKAQAEAIGGDVRSLVDSLGSLPADQRAQVEEAVAAAETASQDLEAALDEAATASEDTKAQAEQRVTDARARLDEASAQLQSASEAVRSADETVSSSLDELRQQVEKFSQDVEGATS</sequence>
<feature type="region of interest" description="Disordered" evidence="1">
    <location>
        <begin position="104"/>
        <end position="176"/>
    </location>
</feature>